<proteinExistence type="predicted"/>
<name>A0A6J6BZE9_9ZZZZ</name>
<gene>
    <name evidence="1" type="ORF">UFOPK1353_01115</name>
</gene>
<sequence length="176" mass="20508">MHSRRKIETLASGVHQFCNWWDIQVRSVLDVGAGVGYWSDWYRKNYERTKVLSVDVSEHACKKYGHELRDISSWAPNRKFDLVICQSVLQYLDEQDARSAIKNLAKATKHVLFFEVPTKSDLRNTVDRDVTDFEIYSRTGTWYFNELKKYFKQAGAGLWVAKSSTIVLYELEGTLK</sequence>
<dbReference type="AlphaFoldDB" id="A0A6J6BZE9"/>
<organism evidence="1">
    <name type="scientific">freshwater metagenome</name>
    <dbReference type="NCBI Taxonomy" id="449393"/>
    <lineage>
        <taxon>unclassified sequences</taxon>
        <taxon>metagenomes</taxon>
        <taxon>ecological metagenomes</taxon>
    </lineage>
</organism>
<dbReference type="Gene3D" id="3.40.50.150">
    <property type="entry name" value="Vaccinia Virus protein VP39"/>
    <property type="match status" value="1"/>
</dbReference>
<dbReference type="InterPro" id="IPR029063">
    <property type="entry name" value="SAM-dependent_MTases_sf"/>
</dbReference>
<dbReference type="CDD" id="cd02440">
    <property type="entry name" value="AdoMet_MTases"/>
    <property type="match status" value="1"/>
</dbReference>
<dbReference type="PANTHER" id="PTHR43861">
    <property type="entry name" value="TRANS-ACONITATE 2-METHYLTRANSFERASE-RELATED"/>
    <property type="match status" value="1"/>
</dbReference>
<dbReference type="SUPFAM" id="SSF53335">
    <property type="entry name" value="S-adenosyl-L-methionine-dependent methyltransferases"/>
    <property type="match status" value="1"/>
</dbReference>
<reference evidence="1" key="1">
    <citation type="submission" date="2020-05" db="EMBL/GenBank/DDBJ databases">
        <authorList>
            <person name="Chiriac C."/>
            <person name="Salcher M."/>
            <person name="Ghai R."/>
            <person name="Kavagutti S V."/>
        </authorList>
    </citation>
    <scope>NUCLEOTIDE SEQUENCE</scope>
</reference>
<protein>
    <submittedName>
        <fullName evidence="1">Unannotated protein</fullName>
    </submittedName>
</protein>
<dbReference type="EMBL" id="CAEZSE010000220">
    <property type="protein sequence ID" value="CAB4544224.1"/>
    <property type="molecule type" value="Genomic_DNA"/>
</dbReference>
<evidence type="ECO:0000313" key="1">
    <source>
        <dbReference type="EMBL" id="CAB4544224.1"/>
    </source>
</evidence>
<dbReference type="Pfam" id="PF13489">
    <property type="entry name" value="Methyltransf_23"/>
    <property type="match status" value="1"/>
</dbReference>
<accession>A0A6J6BZE9</accession>